<organism evidence="2 3">
    <name type="scientific">Vespula germanica</name>
    <name type="common">German yellow jacket</name>
    <name type="synonym">Paravespula germanica</name>
    <dbReference type="NCBI Taxonomy" id="30212"/>
    <lineage>
        <taxon>Eukaryota</taxon>
        <taxon>Metazoa</taxon>
        <taxon>Ecdysozoa</taxon>
        <taxon>Arthropoda</taxon>
        <taxon>Hexapoda</taxon>
        <taxon>Insecta</taxon>
        <taxon>Pterygota</taxon>
        <taxon>Neoptera</taxon>
        <taxon>Endopterygota</taxon>
        <taxon>Hymenoptera</taxon>
        <taxon>Apocrita</taxon>
        <taxon>Aculeata</taxon>
        <taxon>Vespoidea</taxon>
        <taxon>Vespidae</taxon>
        <taxon>Vespinae</taxon>
        <taxon>Vespula</taxon>
    </lineage>
</organism>
<reference evidence="2" key="1">
    <citation type="journal article" date="2020" name="G3 (Bethesda)">
        <title>High-Quality Assemblies for Three Invasive Social Wasps from the &lt;i&gt;Vespula&lt;/i&gt; Genus.</title>
        <authorList>
            <person name="Harrop T.W.R."/>
            <person name="Guhlin J."/>
            <person name="McLaughlin G.M."/>
            <person name="Permina E."/>
            <person name="Stockwell P."/>
            <person name="Gilligan J."/>
            <person name="Le Lec M.F."/>
            <person name="Gruber M.A.M."/>
            <person name="Quinn O."/>
            <person name="Lovegrove M."/>
            <person name="Duncan E.J."/>
            <person name="Remnant E.J."/>
            <person name="Van Eeckhoven J."/>
            <person name="Graham B."/>
            <person name="Knapp R.A."/>
            <person name="Langford K.W."/>
            <person name="Kronenberg Z."/>
            <person name="Press M.O."/>
            <person name="Eacker S.M."/>
            <person name="Wilson-Rankin E.E."/>
            <person name="Purcell J."/>
            <person name="Lester P.J."/>
            <person name="Dearden P.K."/>
        </authorList>
    </citation>
    <scope>NUCLEOTIDE SEQUENCE</scope>
    <source>
        <strain evidence="2">Linc-1</strain>
    </source>
</reference>
<feature type="compositionally biased region" description="Basic and acidic residues" evidence="1">
    <location>
        <begin position="50"/>
        <end position="63"/>
    </location>
</feature>
<keyword evidence="3" id="KW-1185">Reference proteome</keyword>
<feature type="region of interest" description="Disordered" evidence="1">
    <location>
        <begin position="85"/>
        <end position="131"/>
    </location>
</feature>
<sequence length="145" mass="16317">MPESSRRKRYEEERRQEERLPREVGMFVVRVICPIKPRGGLRQARVSRTRRVDDQRGGRGGRENLFKFRKVAEEIGKVLFSHESRILTPGGGTISPGGAGPPASPSSGHYRQQTHSPPLVKSSMATGNDKKHMQHYHCGVYGIKL</sequence>
<dbReference type="EMBL" id="JACSDZ010000010">
    <property type="protein sequence ID" value="KAF7393490.1"/>
    <property type="molecule type" value="Genomic_DNA"/>
</dbReference>
<accession>A0A834JST6</accession>
<proteinExistence type="predicted"/>
<protein>
    <submittedName>
        <fullName evidence="2">Uncharacterized protein</fullName>
    </submittedName>
</protein>
<feature type="compositionally biased region" description="Gly residues" evidence="1">
    <location>
        <begin position="89"/>
        <end position="100"/>
    </location>
</feature>
<evidence type="ECO:0000313" key="3">
    <source>
        <dbReference type="Proteomes" id="UP000617340"/>
    </source>
</evidence>
<gene>
    <name evidence="2" type="ORF">HZH68_010309</name>
</gene>
<name>A0A834JST6_VESGE</name>
<feature type="region of interest" description="Disordered" evidence="1">
    <location>
        <begin position="41"/>
        <end position="63"/>
    </location>
</feature>
<evidence type="ECO:0000313" key="2">
    <source>
        <dbReference type="EMBL" id="KAF7393490.1"/>
    </source>
</evidence>
<evidence type="ECO:0000256" key="1">
    <source>
        <dbReference type="SAM" id="MobiDB-lite"/>
    </source>
</evidence>
<dbReference type="AlphaFoldDB" id="A0A834JST6"/>
<comment type="caution">
    <text evidence="2">The sequence shown here is derived from an EMBL/GenBank/DDBJ whole genome shotgun (WGS) entry which is preliminary data.</text>
</comment>
<dbReference type="Proteomes" id="UP000617340">
    <property type="component" value="Unassembled WGS sequence"/>
</dbReference>